<dbReference type="InterPro" id="IPR011991">
    <property type="entry name" value="ArsR-like_HTH"/>
</dbReference>
<evidence type="ECO:0000256" key="3">
    <source>
        <dbReference type="ARBA" id="ARBA00023163"/>
    </source>
</evidence>
<keyword evidence="3" id="KW-0804">Transcription</keyword>
<comment type="caution">
    <text evidence="5">The sequence shown here is derived from an EMBL/GenBank/DDBJ whole genome shotgun (WGS) entry which is preliminary data.</text>
</comment>
<dbReference type="SUPFAM" id="SSF46785">
    <property type="entry name" value="Winged helix' DNA-binding domain"/>
    <property type="match status" value="1"/>
</dbReference>
<dbReference type="InterPro" id="IPR050313">
    <property type="entry name" value="Carb_Metab_HTH_regulators"/>
</dbReference>
<dbReference type="Gene3D" id="1.10.10.10">
    <property type="entry name" value="Winged helix-like DNA-binding domain superfamily/Winged helix DNA-binding domain"/>
    <property type="match status" value="1"/>
</dbReference>
<dbReference type="EMBL" id="MWPX01000020">
    <property type="protein sequence ID" value="OUM47695.1"/>
    <property type="molecule type" value="Genomic_DNA"/>
</dbReference>
<dbReference type="GO" id="GO:0003677">
    <property type="term" value="F:DNA binding"/>
    <property type="evidence" value="ECO:0007669"/>
    <property type="project" value="UniProtKB-KW"/>
</dbReference>
<dbReference type="PROSITE" id="PS51000">
    <property type="entry name" value="HTH_DEOR_2"/>
    <property type="match status" value="1"/>
</dbReference>
<gene>
    <name evidence="5" type="ORF">BW425_17190</name>
</gene>
<dbReference type="Pfam" id="PF18546">
    <property type="entry name" value="MetOD1"/>
    <property type="match status" value="1"/>
</dbReference>
<evidence type="ECO:0000313" key="6">
    <source>
        <dbReference type="Proteomes" id="UP000195321"/>
    </source>
</evidence>
<dbReference type="PANTHER" id="PTHR30363:SF28">
    <property type="entry name" value="TRANSCRIPTIONAL REGULATORY PROTEIN-RELATED"/>
    <property type="match status" value="1"/>
</dbReference>
<reference evidence="5 6" key="1">
    <citation type="submission" date="2017-02" db="EMBL/GenBank/DDBJ databases">
        <title>Bacillus pseudomycoides isolate FSL K6-0042.</title>
        <authorList>
            <person name="Kovac J."/>
        </authorList>
    </citation>
    <scope>NUCLEOTIDE SEQUENCE [LARGE SCALE GENOMIC DNA]</scope>
    <source>
        <strain evidence="5 6">FSL K6-0042</strain>
    </source>
</reference>
<dbReference type="InterPro" id="IPR041359">
    <property type="entry name" value="MetOD1"/>
</dbReference>
<accession>A0A1Y3MB76</accession>
<feature type="domain" description="HTH deoR-type" evidence="4">
    <location>
        <begin position="4"/>
        <end position="63"/>
    </location>
</feature>
<dbReference type="RefSeq" id="WP_088094270.1">
    <property type="nucleotide sequence ID" value="NZ_JBALMA010000123.1"/>
</dbReference>
<organism evidence="5 6">
    <name type="scientific">Bacillus pseudomycoides</name>
    <dbReference type="NCBI Taxonomy" id="64104"/>
    <lineage>
        <taxon>Bacteria</taxon>
        <taxon>Bacillati</taxon>
        <taxon>Bacillota</taxon>
        <taxon>Bacilli</taxon>
        <taxon>Bacillales</taxon>
        <taxon>Bacillaceae</taxon>
        <taxon>Bacillus</taxon>
        <taxon>Bacillus cereus group</taxon>
    </lineage>
</organism>
<dbReference type="Pfam" id="PF01022">
    <property type="entry name" value="HTH_5"/>
    <property type="match status" value="1"/>
</dbReference>
<dbReference type="InterPro" id="IPR001845">
    <property type="entry name" value="HTH_ArsR_DNA-bd_dom"/>
</dbReference>
<sequence length="221" mass="25548">MGEARTTKEEIVQLLKINGEQTVASLAESLEITEMAVRRHLSKLEKEEIIQSKMVRQHVGRPTYLYGLSQKGEDSFPKDYKQFALEVLEDLESIGDETLVNAILKARTNRMEEQLQKRMSSQDNVLQKRMSSQDNVLQKLREVAAIQEKNGYMVQVKQEGENSYILQKQNCPLKAVAEKYPQLCLEEENMYKRLFSDKNVKVLSNMCNGDCHCSYHIQEKK</sequence>
<dbReference type="InterPro" id="IPR001034">
    <property type="entry name" value="DeoR_HTH"/>
</dbReference>
<dbReference type="Proteomes" id="UP000195321">
    <property type="component" value="Unassembled WGS sequence"/>
</dbReference>
<proteinExistence type="predicted"/>
<dbReference type="AlphaFoldDB" id="A0A1Y3MB76"/>
<dbReference type="InterPro" id="IPR036390">
    <property type="entry name" value="WH_DNA-bd_sf"/>
</dbReference>
<evidence type="ECO:0000313" key="5">
    <source>
        <dbReference type="EMBL" id="OUM47695.1"/>
    </source>
</evidence>
<dbReference type="PANTHER" id="PTHR30363">
    <property type="entry name" value="HTH-TYPE TRANSCRIPTIONAL REGULATOR SRLR-RELATED"/>
    <property type="match status" value="1"/>
</dbReference>
<evidence type="ECO:0000259" key="4">
    <source>
        <dbReference type="PROSITE" id="PS51000"/>
    </source>
</evidence>
<keyword evidence="1" id="KW-0805">Transcription regulation</keyword>
<name>A0A1Y3MB76_9BACI</name>
<keyword evidence="2" id="KW-0238">DNA-binding</keyword>
<evidence type="ECO:0000256" key="1">
    <source>
        <dbReference type="ARBA" id="ARBA00023015"/>
    </source>
</evidence>
<dbReference type="GO" id="GO:0003700">
    <property type="term" value="F:DNA-binding transcription factor activity"/>
    <property type="evidence" value="ECO:0007669"/>
    <property type="project" value="InterPro"/>
</dbReference>
<protein>
    <submittedName>
        <fullName evidence="5">ArsR family transcriptional regulator</fullName>
    </submittedName>
</protein>
<dbReference type="InterPro" id="IPR036388">
    <property type="entry name" value="WH-like_DNA-bd_sf"/>
</dbReference>
<dbReference type="CDD" id="cd00090">
    <property type="entry name" value="HTH_ARSR"/>
    <property type="match status" value="1"/>
</dbReference>
<evidence type="ECO:0000256" key="2">
    <source>
        <dbReference type="ARBA" id="ARBA00023125"/>
    </source>
</evidence>